<evidence type="ECO:0000256" key="10">
    <source>
        <dbReference type="SAM" id="SignalP"/>
    </source>
</evidence>
<feature type="domain" description="F5/8 type C" evidence="11">
    <location>
        <begin position="1222"/>
        <end position="1356"/>
    </location>
</feature>
<keyword evidence="4" id="KW-0378">Hydrolase</keyword>
<feature type="domain" description="F5/8 type C" evidence="11">
    <location>
        <begin position="739"/>
        <end position="871"/>
    </location>
</feature>
<feature type="domain" description="F5/8 type C" evidence="11">
    <location>
        <begin position="1083"/>
        <end position="1219"/>
    </location>
</feature>
<evidence type="ECO:0000259" key="11">
    <source>
        <dbReference type="PROSITE" id="PS50022"/>
    </source>
</evidence>
<name>A0AA36MX49_9DINO</name>
<dbReference type="Proteomes" id="UP001178507">
    <property type="component" value="Unassembled WGS sequence"/>
</dbReference>
<dbReference type="EMBL" id="CAUJNA010000863">
    <property type="protein sequence ID" value="CAJ1381993.1"/>
    <property type="molecule type" value="Genomic_DNA"/>
</dbReference>
<evidence type="ECO:0000313" key="12">
    <source>
        <dbReference type="EMBL" id="CAJ1381993.1"/>
    </source>
</evidence>
<dbReference type="GO" id="GO:0000272">
    <property type="term" value="P:polysaccharide catabolic process"/>
    <property type="evidence" value="ECO:0007669"/>
    <property type="project" value="UniProtKB-KW"/>
</dbReference>
<keyword evidence="13" id="KW-1185">Reference proteome</keyword>
<dbReference type="InterPro" id="IPR040720">
    <property type="entry name" value="GH81_C"/>
</dbReference>
<evidence type="ECO:0000256" key="2">
    <source>
        <dbReference type="ARBA" id="ARBA00010730"/>
    </source>
</evidence>
<dbReference type="Gene3D" id="2.60.120.260">
    <property type="entry name" value="Galactose-binding domain-like"/>
    <property type="match status" value="4"/>
</dbReference>
<keyword evidence="5" id="KW-0119">Carbohydrate metabolism</keyword>
<feature type="region of interest" description="Disordered" evidence="9">
    <location>
        <begin position="31"/>
        <end position="54"/>
    </location>
</feature>
<dbReference type="Gene3D" id="1.20.5.420">
    <property type="entry name" value="Immunoglobulin FC, subunit C"/>
    <property type="match status" value="1"/>
</dbReference>
<keyword evidence="10" id="KW-0732">Signal</keyword>
<dbReference type="Pfam" id="PF00754">
    <property type="entry name" value="F5_F8_type_C"/>
    <property type="match status" value="4"/>
</dbReference>
<protein>
    <recommendedName>
        <fullName evidence="3">glucan endo-1,3-beta-D-glucosidase</fullName>
        <ecNumber evidence="3">3.2.1.39</ecNumber>
    </recommendedName>
</protein>
<dbReference type="Gene3D" id="2.70.98.30">
    <property type="entry name" value="Golgi alpha-mannosidase II, domain 4"/>
    <property type="match status" value="1"/>
</dbReference>
<evidence type="ECO:0000256" key="7">
    <source>
        <dbReference type="ARBA" id="ARBA00023316"/>
    </source>
</evidence>
<dbReference type="GO" id="GO:0052861">
    <property type="term" value="F:endo-1,3(4)-beta-glucanase activity"/>
    <property type="evidence" value="ECO:0007669"/>
    <property type="project" value="InterPro"/>
</dbReference>
<sequence length="1412" mass="152442">MAHSFASTLLLAAIGPRLVAGSLLQALSNERPDPAVFPSPETPHHLPPAGTNVTGPKSTNKFWANWVVEEGRDLAIHPMPYVLKFESSPPNMKISRSSAPHIVYGDSQTNGPDKVRYYFSPFINEFGLGAVESAGPEGHVVVKEGLFGLHAEVRGPSGTDRRILFPIYSGMAYVSGLYEGFTPQVTSERALLLLEPVADGIWRLLNNGGKEFRLYAIDTAGNFADASFEFGPDGKMNKAFHGWIRLAEVQAPEDHAILDLHAPAVLIDWELDVPGGGAVKYHFTKHASVPTQLLHFAYPHHEKLMTGNTQQVAQLTRMRAPTKGRMAGVTGDQWHLQISTAEEDGLDFLPKTEPRGDRVGDLTQKAVDTLAWFLDGDQWKQAMFKGSYYFSGKGFQKVAYTCLLLEKFHGLASTHTQNCADILKKGFQCLYVPGTAGCAGAPMGLYYDHWWGGAASREGFSDKGCRTADFGNACYNDHHYHFSYFVVSAAALVKLQPEMAADAGFVSFVDTLIRDTTNPSSQDGYFPVFRSFDWFDLHSWSRGVIPSADGKDQESTSEELNLLYGIRLWGVALQRTALRDLGTTMLALCAATIREFFLMKSDNEHHPADFAANHATGIFFQNKVDYATWFGWRYEFIHGIQMLPVTPALLLTRTQEFCRQEWDNVLSRLPLSPTDPWTSLLLTGTLAIIDPEGAYEKLSAMSPHFMDDGLTWVWSLYWSASLSGADAVGSTTGASTTPSAPSGVNVALDRLALASSEAAPELGAARAVDGLFVTYWSPAASDEDPWISVDLGTVQRLSHIVLYWGEFYPLSYWVQAKDDVSDWSTKAVNLGAAGNLQSNMPVNTFARFVRVVCQSSAGSDLRLWEIKVYADEVATTSVTTSTSTASTVAATTAAATTALPTTTTAEVMTTTAGAGTTTEAMTTTAEAVTTTAEASTTSAAQTSTLYLGPNLALTKPVLASSFRSPTEFAFRAVDGDSGTQWASAGSDQWLWVDLLGLHEVHRVVVAWGSEYAELVIQTAPDGIVWTDAATAARQPGLVATEFQPPIQTQWVRVLCRTSCSIRELSIHGGAPSTTTPTAPTVPTTSGQTPVSSGVNLALAHPVLSSSQRSAEEHVSKLVDGSESSEWASAVGEAAPWVWVDLLGVFSIAEVAVHFGDGAAQYTVETSATGEKWTAVAMDQGRANEVVTTPLRGEAKFVRLVFKSLDTSSVSVRELKVFEASSGGTSSMAPSTSSVAKGKPVLASSQLISDFAARAVDDAMGTSWASVPVGEQWIWVDLLTSHDLSHVVIFWGDNIPSSYNLEISSTGVTWEVAVHDVQPELAGEVQTDLAGVKSQWLRVYCKGDHGCSLRELQVFGAPSGAPRFLREVSDVAAPLKWPLCLLFAVVSVGIALSLPAKPDGGRQIDPKDQVCLA</sequence>
<dbReference type="PANTHER" id="PTHR31983:SF0">
    <property type="entry name" value="GLUCAN ENDO-1,3-BETA-D-GLUCOSIDASE 2"/>
    <property type="match status" value="1"/>
</dbReference>
<evidence type="ECO:0000256" key="1">
    <source>
        <dbReference type="ARBA" id="ARBA00000382"/>
    </source>
</evidence>
<proteinExistence type="inferred from homology"/>
<feature type="domain" description="F5/8 type C" evidence="11">
    <location>
        <begin position="940"/>
        <end position="1053"/>
    </location>
</feature>
<feature type="chain" id="PRO_5041330644" description="glucan endo-1,3-beta-D-glucosidase" evidence="10">
    <location>
        <begin position="22"/>
        <end position="1412"/>
    </location>
</feature>
<dbReference type="InterPro" id="IPR040451">
    <property type="entry name" value="GH81_N"/>
</dbReference>
<feature type="signal peptide" evidence="10">
    <location>
        <begin position="1"/>
        <end position="21"/>
    </location>
</feature>
<dbReference type="GO" id="GO:0071555">
    <property type="term" value="P:cell wall organization"/>
    <property type="evidence" value="ECO:0007669"/>
    <property type="project" value="UniProtKB-KW"/>
</dbReference>
<evidence type="ECO:0000256" key="9">
    <source>
        <dbReference type="SAM" id="MobiDB-lite"/>
    </source>
</evidence>
<reference evidence="12" key="1">
    <citation type="submission" date="2023-08" db="EMBL/GenBank/DDBJ databases">
        <authorList>
            <person name="Chen Y."/>
            <person name="Shah S."/>
            <person name="Dougan E. K."/>
            <person name="Thang M."/>
            <person name="Chan C."/>
        </authorList>
    </citation>
    <scope>NUCLEOTIDE SEQUENCE</scope>
</reference>
<keyword evidence="7" id="KW-0961">Cell wall biogenesis/degradation</keyword>
<dbReference type="PROSITE" id="PS50022">
    <property type="entry name" value="FA58C_3"/>
    <property type="match status" value="4"/>
</dbReference>
<evidence type="ECO:0000313" key="13">
    <source>
        <dbReference type="Proteomes" id="UP001178507"/>
    </source>
</evidence>
<feature type="compositionally biased region" description="Low complexity" evidence="9">
    <location>
        <begin position="1070"/>
        <end position="1085"/>
    </location>
</feature>
<organism evidence="12 13">
    <name type="scientific">Effrenium voratum</name>
    <dbReference type="NCBI Taxonomy" id="2562239"/>
    <lineage>
        <taxon>Eukaryota</taxon>
        <taxon>Sar</taxon>
        <taxon>Alveolata</taxon>
        <taxon>Dinophyceae</taxon>
        <taxon>Suessiales</taxon>
        <taxon>Symbiodiniaceae</taxon>
        <taxon>Effrenium</taxon>
    </lineage>
</organism>
<dbReference type="InterPro" id="IPR005200">
    <property type="entry name" value="Endo-beta-glucanase"/>
</dbReference>
<dbReference type="PANTHER" id="PTHR31983">
    <property type="entry name" value="ENDO-1,3(4)-BETA-GLUCANASE 1"/>
    <property type="match status" value="1"/>
</dbReference>
<evidence type="ECO:0000256" key="3">
    <source>
        <dbReference type="ARBA" id="ARBA00012780"/>
    </source>
</evidence>
<evidence type="ECO:0000256" key="8">
    <source>
        <dbReference type="ARBA" id="ARBA00023326"/>
    </source>
</evidence>
<evidence type="ECO:0000256" key="5">
    <source>
        <dbReference type="ARBA" id="ARBA00023277"/>
    </source>
</evidence>
<dbReference type="InterPro" id="IPR008979">
    <property type="entry name" value="Galactose-bd-like_sf"/>
</dbReference>
<keyword evidence="6" id="KW-0326">Glycosidase</keyword>
<dbReference type="Pfam" id="PF17652">
    <property type="entry name" value="Glyco_hydro81C"/>
    <property type="match status" value="1"/>
</dbReference>
<evidence type="ECO:0000256" key="4">
    <source>
        <dbReference type="ARBA" id="ARBA00022801"/>
    </source>
</evidence>
<dbReference type="SUPFAM" id="SSF49785">
    <property type="entry name" value="Galactose-binding domain-like"/>
    <property type="match status" value="4"/>
</dbReference>
<feature type="region of interest" description="Disordered" evidence="9">
    <location>
        <begin position="1067"/>
        <end position="1090"/>
    </location>
</feature>
<keyword evidence="8" id="KW-0624">Polysaccharide degradation</keyword>
<comment type="catalytic activity">
    <reaction evidence="1">
        <text>Hydrolysis of (1-&gt;3)-beta-D-glucosidic linkages in (1-&gt;3)-beta-D-glucans.</text>
        <dbReference type="EC" id="3.2.1.39"/>
    </reaction>
</comment>
<dbReference type="Pfam" id="PF03639">
    <property type="entry name" value="Glyco_hydro_81"/>
    <property type="match status" value="1"/>
</dbReference>
<dbReference type="GO" id="GO:0042973">
    <property type="term" value="F:glucan endo-1,3-beta-D-glucosidase activity"/>
    <property type="evidence" value="ECO:0007669"/>
    <property type="project" value="UniProtKB-EC"/>
</dbReference>
<dbReference type="Gene3D" id="1.10.287.1170">
    <property type="entry name" value="glycoside hydrolase family 81 endo-[beta] glucanase"/>
    <property type="match status" value="1"/>
</dbReference>
<comment type="caution">
    <text evidence="12">The sequence shown here is derived from an EMBL/GenBank/DDBJ whole genome shotgun (WGS) entry which is preliminary data.</text>
</comment>
<comment type="similarity">
    <text evidence="2">Belongs to the glycosyl hydrolase 81 family.</text>
</comment>
<dbReference type="EC" id="3.2.1.39" evidence="3"/>
<evidence type="ECO:0000256" key="6">
    <source>
        <dbReference type="ARBA" id="ARBA00023295"/>
    </source>
</evidence>
<dbReference type="PROSITE" id="PS52008">
    <property type="entry name" value="GH81"/>
    <property type="match status" value="1"/>
</dbReference>
<accession>A0AA36MX49</accession>
<gene>
    <name evidence="12" type="ORF">EVOR1521_LOCUS9503</name>
</gene>
<dbReference type="InterPro" id="IPR000421">
    <property type="entry name" value="FA58C"/>
</dbReference>